<dbReference type="PANTHER" id="PTHR13038">
    <property type="entry name" value="APG9 AUTOPHAGY 9"/>
    <property type="match status" value="1"/>
</dbReference>
<sequence length="777" mass="89390">MSDLSDLDRLHTPYSPLICGKDDDEGEEEDSEEEECRPPKPPPIDNVMIHMVPEGSKSRWSHIDDLDSFFKQVYEYHQKNGFSVMILREFMELIQFAFIVFLTTYLWHCIDYDLLFNKKPPSLSFERDKKLKLSDCVYSFGVCVQSFTLTTWFWLFISFSFWTLRVISFCYRIFQFWDIKSFYNNALDIGDEELHSVSWIEVQKRLVEAQTKHSMCIHKEKLSELDIYHRILRFKNYMVAMVNKDLLPFYLNIPFIGDTIFFSQALKFNVEYLLFKSPWAPFDKWHLKEDYKRLHKKKELSESLQSKILLLALLNLILMPVILLYQIVRFFFFYVELVKREPGTLGVRKWSPYARLYLRHFNEHDHELKTRLNRAYKASNTYLDGFVSPVLAVIAHNAAFFTGSILAVFIVLTVWDEDVLSVEHVLTVMTALTGVVAFMRLFIPDDNLVFCPEKSLTSVLAHIHYFPVSWKGNAHTSKVMNNLQNLFPYTFVFLLQEIISPVLTPFILIFYLRPRAPAIVDFFRSFTVSVTGVGDVCSFAQMDCRRHGDPHWQANRSPDGGLNEEGLHHVKAEDGKTEMSLVHFALTNPDWKIPETAEPFINALKEQAGKDAELLPTLAEEENPLYNSLNSLNNVGGIYANLASSTLLDINSHQHHQGTSFLLGAPQGASIIAESSQKPPPPPSLLCSRVVGGSSSLAPPPNLRQDLRRLGLEYTAADMSFSALYLHEMHYRTITRQNTVISGGRRTSFNELEEESEMEGPLIQDLNNRLVASSTDS</sequence>
<evidence type="ECO:0000256" key="4">
    <source>
        <dbReference type="ARBA" id="ARBA00022448"/>
    </source>
</evidence>
<feature type="compositionally biased region" description="Acidic residues" evidence="11">
    <location>
        <begin position="22"/>
        <end position="35"/>
    </location>
</feature>
<dbReference type="GO" id="GO:0061709">
    <property type="term" value="P:reticulophagy"/>
    <property type="evidence" value="ECO:0007669"/>
    <property type="project" value="TreeGrafter"/>
</dbReference>
<accession>A0A0K2TJ06</accession>
<keyword evidence="8 10" id="KW-0445">Lipid transport</keyword>
<evidence type="ECO:0000313" key="12">
    <source>
        <dbReference type="EMBL" id="CDW25894.1"/>
    </source>
</evidence>
<dbReference type="GO" id="GO:0000422">
    <property type="term" value="P:autophagy of mitochondrion"/>
    <property type="evidence" value="ECO:0007669"/>
    <property type="project" value="TreeGrafter"/>
</dbReference>
<feature type="transmembrane region" description="Helical" evidence="10">
    <location>
        <begin position="486"/>
        <end position="512"/>
    </location>
</feature>
<protein>
    <recommendedName>
        <fullName evidence="3 10">Autophagy-related protein 9</fullName>
    </recommendedName>
</protein>
<dbReference type="PANTHER" id="PTHR13038:SF10">
    <property type="entry name" value="AUTOPHAGY-RELATED PROTEIN 9"/>
    <property type="match status" value="1"/>
</dbReference>
<evidence type="ECO:0000256" key="10">
    <source>
        <dbReference type="RuleBase" id="RU364027"/>
    </source>
</evidence>
<evidence type="ECO:0000256" key="2">
    <source>
        <dbReference type="ARBA" id="ARBA00006185"/>
    </source>
</evidence>
<keyword evidence="9 10" id="KW-0472">Membrane</keyword>
<dbReference type="GO" id="GO:0034045">
    <property type="term" value="C:phagophore assembly site membrane"/>
    <property type="evidence" value="ECO:0007669"/>
    <property type="project" value="UniProtKB-SubCell"/>
</dbReference>
<reference evidence="12" key="1">
    <citation type="submission" date="2014-05" db="EMBL/GenBank/DDBJ databases">
        <authorList>
            <person name="Chronopoulou M."/>
        </authorList>
    </citation>
    <scope>NUCLEOTIDE SEQUENCE</scope>
    <source>
        <tissue evidence="12">Whole organism</tissue>
    </source>
</reference>
<dbReference type="GO" id="GO:0034497">
    <property type="term" value="P:protein localization to phagophore assembly site"/>
    <property type="evidence" value="ECO:0007669"/>
    <property type="project" value="TreeGrafter"/>
</dbReference>
<keyword evidence="6 10" id="KW-1133">Transmembrane helix</keyword>
<organism evidence="12">
    <name type="scientific">Lepeophtheirus salmonis</name>
    <name type="common">Salmon louse</name>
    <name type="synonym">Caligus salmonis</name>
    <dbReference type="NCBI Taxonomy" id="72036"/>
    <lineage>
        <taxon>Eukaryota</taxon>
        <taxon>Metazoa</taxon>
        <taxon>Ecdysozoa</taxon>
        <taxon>Arthropoda</taxon>
        <taxon>Crustacea</taxon>
        <taxon>Multicrustacea</taxon>
        <taxon>Hexanauplia</taxon>
        <taxon>Copepoda</taxon>
        <taxon>Siphonostomatoida</taxon>
        <taxon>Caligidae</taxon>
        <taxon>Lepeophtheirus</taxon>
    </lineage>
</organism>
<keyword evidence="4 10" id="KW-0813">Transport</keyword>
<evidence type="ECO:0000256" key="1">
    <source>
        <dbReference type="ARBA" id="ARBA00004511"/>
    </source>
</evidence>
<dbReference type="InterPro" id="IPR007241">
    <property type="entry name" value="Autophagy-rel_prot_9"/>
</dbReference>
<dbReference type="Pfam" id="PF04109">
    <property type="entry name" value="ATG9"/>
    <property type="match status" value="1"/>
</dbReference>
<evidence type="ECO:0000256" key="11">
    <source>
        <dbReference type="SAM" id="MobiDB-lite"/>
    </source>
</evidence>
<feature type="transmembrane region" description="Helical" evidence="10">
    <location>
        <begin position="386"/>
        <end position="412"/>
    </location>
</feature>
<dbReference type="AlphaFoldDB" id="A0A0K2TJ06"/>
<evidence type="ECO:0000256" key="6">
    <source>
        <dbReference type="ARBA" id="ARBA00022989"/>
    </source>
</evidence>
<dbReference type="OrthoDB" id="2020634at2759"/>
<comment type="subcellular location">
    <subcellularLocation>
        <location evidence="1 10">Preautophagosomal structure membrane</location>
        <topology evidence="1 10">Multi-pass membrane protein</topology>
    </subcellularLocation>
</comment>
<evidence type="ECO:0000256" key="8">
    <source>
        <dbReference type="ARBA" id="ARBA00023055"/>
    </source>
</evidence>
<keyword evidence="7 10" id="KW-0072">Autophagy</keyword>
<evidence type="ECO:0000256" key="5">
    <source>
        <dbReference type="ARBA" id="ARBA00022692"/>
    </source>
</evidence>
<dbReference type="GO" id="GO:0034727">
    <property type="term" value="P:piecemeal microautophagy of the nucleus"/>
    <property type="evidence" value="ECO:0007669"/>
    <property type="project" value="TreeGrafter"/>
</dbReference>
<evidence type="ECO:0000256" key="7">
    <source>
        <dbReference type="ARBA" id="ARBA00023006"/>
    </source>
</evidence>
<dbReference type="EMBL" id="HACA01008533">
    <property type="protein sequence ID" value="CDW25894.1"/>
    <property type="molecule type" value="Transcribed_RNA"/>
</dbReference>
<feature type="transmembrane region" description="Helical" evidence="10">
    <location>
        <begin position="308"/>
        <end position="328"/>
    </location>
</feature>
<evidence type="ECO:0000256" key="3">
    <source>
        <dbReference type="ARBA" id="ARBA00018074"/>
    </source>
</evidence>
<proteinExistence type="inferred from homology"/>
<comment type="similarity">
    <text evidence="2 10">Belongs to the ATG9 family.</text>
</comment>
<feature type="region of interest" description="Disordered" evidence="11">
    <location>
        <begin position="1"/>
        <end position="44"/>
    </location>
</feature>
<feature type="transmembrane region" description="Helical" evidence="10">
    <location>
        <begin position="424"/>
        <end position="443"/>
    </location>
</feature>
<feature type="transmembrane region" description="Helical" evidence="10">
    <location>
        <begin position="90"/>
        <end position="108"/>
    </location>
</feature>
<comment type="function">
    <text evidence="10">Phospholipid scramblase involved in autophagy. Cycles between the preautophagosomal structure/phagophore assembly site (PAS) and the cytoplasmic vesicle pool and supplies membrane for the growing autophagosome. Lipid scramblase activity plays a key role in preautophagosomal structure/phagophore assembly by distributing the phospholipids that arrive through ATG2 from the cytoplasmic to the luminal leaflet of the bilayer, thereby driving autophagosomal membrane expansion.</text>
</comment>
<dbReference type="GO" id="GO:0006869">
    <property type="term" value="P:lipid transport"/>
    <property type="evidence" value="ECO:0007669"/>
    <property type="project" value="UniProtKB-KW"/>
</dbReference>
<evidence type="ECO:0000256" key="9">
    <source>
        <dbReference type="ARBA" id="ARBA00023136"/>
    </source>
</evidence>
<keyword evidence="5 10" id="KW-0812">Transmembrane</keyword>
<feature type="transmembrane region" description="Helical" evidence="10">
    <location>
        <begin position="152"/>
        <end position="174"/>
    </location>
</feature>
<name>A0A0K2TJ06_LEPSM</name>
<dbReference type="GO" id="GO:0005776">
    <property type="term" value="C:autophagosome"/>
    <property type="evidence" value="ECO:0007669"/>
    <property type="project" value="TreeGrafter"/>
</dbReference>
<feature type="compositionally biased region" description="Basic and acidic residues" evidence="11">
    <location>
        <begin position="1"/>
        <end position="11"/>
    </location>
</feature>